<sequence>MADTDLLVDQLTSLLAGETNPVTILANASALLNDTLANINWAGFYLYNEENRQLDLGPFQGKVACMHIAPGRGVCGTAYATGQVQRVADVHQFPGHIACDSASNSEIVVPLPGFGVLDIDSPLTDRFSAADETVLTAFGRAVQKQLDATPAHSVQ</sequence>
<gene>
    <name evidence="3" type="ORF">FC91_GL001970</name>
</gene>
<dbReference type="OrthoDB" id="9796252at2"/>
<dbReference type="PROSITE" id="PS01320">
    <property type="entry name" value="UPF0067"/>
    <property type="match status" value="1"/>
</dbReference>
<dbReference type="GO" id="GO:0005829">
    <property type="term" value="C:cytosol"/>
    <property type="evidence" value="ECO:0007669"/>
    <property type="project" value="TreeGrafter"/>
</dbReference>
<dbReference type="InterPro" id="IPR029016">
    <property type="entry name" value="GAF-like_dom_sf"/>
</dbReference>
<dbReference type="Pfam" id="PF13185">
    <property type="entry name" value="GAF_2"/>
    <property type="match status" value="1"/>
</dbReference>
<dbReference type="InterPro" id="IPR003018">
    <property type="entry name" value="GAF"/>
</dbReference>
<dbReference type="Proteomes" id="UP000050949">
    <property type="component" value="Unassembled WGS sequence"/>
</dbReference>
<dbReference type="FunFam" id="3.30.450.40:FF:000008">
    <property type="entry name" value="GAF domain-containing proteins"/>
    <property type="match status" value="1"/>
</dbReference>
<dbReference type="InterPro" id="IPR000614">
    <property type="entry name" value="FRMsr_CS"/>
</dbReference>
<dbReference type="PATRIC" id="fig|1122147.4.peg.2039"/>
<evidence type="ECO:0000313" key="3">
    <source>
        <dbReference type="EMBL" id="KRM28505.1"/>
    </source>
</evidence>
<dbReference type="GO" id="GO:0033745">
    <property type="term" value="F:L-methionine-(R)-S-oxide reductase activity"/>
    <property type="evidence" value="ECO:0007669"/>
    <property type="project" value="TreeGrafter"/>
</dbReference>
<comment type="similarity">
    <text evidence="1">Belongs to the free Met sulfoxide reductase family.</text>
</comment>
<protein>
    <submittedName>
        <fullName evidence="3">GAF domain protein</fullName>
    </submittedName>
</protein>
<evidence type="ECO:0000259" key="2">
    <source>
        <dbReference type="Pfam" id="PF13185"/>
    </source>
</evidence>
<feature type="domain" description="GAF" evidence="2">
    <location>
        <begin position="39"/>
        <end position="140"/>
    </location>
</feature>
<proteinExistence type="inferred from homology"/>
<comment type="caution">
    <text evidence="3">The sequence shown here is derived from an EMBL/GenBank/DDBJ whole genome shotgun (WGS) entry which is preliminary data.</text>
</comment>
<name>A0A0R1XL66_9LACO</name>
<dbReference type="InterPro" id="IPR051330">
    <property type="entry name" value="Phosphatase_reg/MetRdx"/>
</dbReference>
<dbReference type="PANTHER" id="PTHR21021:SF15">
    <property type="entry name" value="FREE METHIONINE-R-SULFOXIDE REDUCTASE"/>
    <property type="match status" value="1"/>
</dbReference>
<dbReference type="Gene3D" id="3.30.450.40">
    <property type="match status" value="1"/>
</dbReference>
<dbReference type="AlphaFoldDB" id="A0A0R1XL66"/>
<accession>A0A0R1XL66</accession>
<evidence type="ECO:0000313" key="4">
    <source>
        <dbReference type="Proteomes" id="UP000050949"/>
    </source>
</evidence>
<reference evidence="3 4" key="1">
    <citation type="journal article" date="2015" name="Genome Announc.">
        <title>Expanding the biotechnology potential of lactobacilli through comparative genomics of 213 strains and associated genera.</title>
        <authorList>
            <person name="Sun Z."/>
            <person name="Harris H.M."/>
            <person name="McCann A."/>
            <person name="Guo C."/>
            <person name="Argimon S."/>
            <person name="Zhang W."/>
            <person name="Yang X."/>
            <person name="Jeffery I.B."/>
            <person name="Cooney J.C."/>
            <person name="Kagawa T.F."/>
            <person name="Liu W."/>
            <person name="Song Y."/>
            <person name="Salvetti E."/>
            <person name="Wrobel A."/>
            <person name="Rasinkangas P."/>
            <person name="Parkhill J."/>
            <person name="Rea M.C."/>
            <person name="O'Sullivan O."/>
            <person name="Ritari J."/>
            <person name="Douillard F.P."/>
            <person name="Paul Ross R."/>
            <person name="Yang R."/>
            <person name="Briner A.E."/>
            <person name="Felis G.E."/>
            <person name="de Vos W.M."/>
            <person name="Barrangou R."/>
            <person name="Klaenhammer T.R."/>
            <person name="Caufield P.W."/>
            <person name="Cui Y."/>
            <person name="Zhang H."/>
            <person name="O'Toole P.W."/>
        </authorList>
    </citation>
    <scope>NUCLEOTIDE SEQUENCE [LARGE SCALE GENOMIC DNA]</scope>
    <source>
        <strain evidence="3 4">DSM 16991</strain>
    </source>
</reference>
<dbReference type="PANTHER" id="PTHR21021">
    <property type="entry name" value="GAF/PUTATIVE CYTOSKELETAL PROTEIN"/>
    <property type="match status" value="1"/>
</dbReference>
<dbReference type="SUPFAM" id="SSF55781">
    <property type="entry name" value="GAF domain-like"/>
    <property type="match status" value="1"/>
</dbReference>
<dbReference type="eggNOG" id="COG1956">
    <property type="taxonomic scope" value="Bacteria"/>
</dbReference>
<evidence type="ECO:0000256" key="1">
    <source>
        <dbReference type="ARBA" id="ARBA00038454"/>
    </source>
</evidence>
<dbReference type="EMBL" id="AZFW01000032">
    <property type="protein sequence ID" value="KRM28505.1"/>
    <property type="molecule type" value="Genomic_DNA"/>
</dbReference>
<organism evidence="3 4">
    <name type="scientific">Schleiferilactobacillus harbinensis DSM 16991</name>
    <dbReference type="NCBI Taxonomy" id="1122147"/>
    <lineage>
        <taxon>Bacteria</taxon>
        <taxon>Bacillati</taxon>
        <taxon>Bacillota</taxon>
        <taxon>Bacilli</taxon>
        <taxon>Lactobacillales</taxon>
        <taxon>Lactobacillaceae</taxon>
        <taxon>Schleiferilactobacillus</taxon>
    </lineage>
</organism>
<dbReference type="RefSeq" id="WP_027827299.1">
    <property type="nucleotide sequence ID" value="NZ_AUEH01000001.1"/>
</dbReference>